<sequence length="51" mass="5693">MTLSPNESVWLPEIGFFIILQQGLASYCSPCGAMCYFEKSIAFNAQNWLAT</sequence>
<proteinExistence type="predicted"/>
<dbReference type="EMBL" id="JBANDC010000001">
    <property type="protein sequence ID" value="MEM4985906.1"/>
    <property type="molecule type" value="Genomic_DNA"/>
</dbReference>
<dbReference type="RefSeq" id="WP_175501085.1">
    <property type="nucleotide sequence ID" value="NZ_JBANDC010000001.1"/>
</dbReference>
<comment type="caution">
    <text evidence="1">The sequence shown here is derived from an EMBL/GenBank/DDBJ whole genome shotgun (WGS) entry which is preliminary data.</text>
</comment>
<name>A0ABU9PPI3_9BURK</name>
<protein>
    <submittedName>
        <fullName evidence="1">Uncharacterized protein</fullName>
    </submittedName>
</protein>
<evidence type="ECO:0000313" key="2">
    <source>
        <dbReference type="Proteomes" id="UP001495910"/>
    </source>
</evidence>
<dbReference type="Proteomes" id="UP001495910">
    <property type="component" value="Unassembled WGS sequence"/>
</dbReference>
<reference evidence="1 2" key="1">
    <citation type="submission" date="2024-02" db="EMBL/GenBank/DDBJ databases">
        <title>Draft genome sequence of Collimonas sp. strain H4R21, an effective mineral-weathering bacterial strain isolated from the beech rhizosphere.</title>
        <authorList>
            <person name="Morin E."/>
            <person name="Uroz S."/>
            <person name="Leveau J.H.J."/>
            <person name="Kumar R."/>
            <person name="Rey M.W."/>
            <person name="Pham J."/>
        </authorList>
    </citation>
    <scope>NUCLEOTIDE SEQUENCE [LARGE SCALE GENOMIC DNA]</scope>
    <source>
        <strain evidence="1 2">H4R21</strain>
    </source>
</reference>
<evidence type="ECO:0000313" key="1">
    <source>
        <dbReference type="EMBL" id="MEM4985906.1"/>
    </source>
</evidence>
<accession>A0ABU9PPI3</accession>
<gene>
    <name evidence="1" type="ORF">V8G57_00750</name>
</gene>
<organism evidence="1 2">
    <name type="scientific">Collimonas rhizosphaerae</name>
    <dbReference type="NCBI Taxonomy" id="3126357"/>
    <lineage>
        <taxon>Bacteria</taxon>
        <taxon>Pseudomonadati</taxon>
        <taxon>Pseudomonadota</taxon>
        <taxon>Betaproteobacteria</taxon>
        <taxon>Burkholderiales</taxon>
        <taxon>Oxalobacteraceae</taxon>
        <taxon>Collimonas</taxon>
    </lineage>
</organism>
<keyword evidence="2" id="KW-1185">Reference proteome</keyword>